<reference evidence="1 2" key="1">
    <citation type="submission" date="2016-11" db="EMBL/GenBank/DDBJ databases">
        <authorList>
            <consortium name="Pathogen Informatics"/>
        </authorList>
    </citation>
    <scope>NUCLEOTIDE SEQUENCE [LARGE SCALE GENOMIC DNA]</scope>
    <source>
        <strain evidence="1 2">911</strain>
    </source>
</reference>
<protein>
    <submittedName>
        <fullName evidence="1">Uncharacterized protein</fullName>
    </submittedName>
</protein>
<gene>
    <name evidence="1" type="ORF">SAMEA2259716_05258</name>
</gene>
<dbReference type="RefSeq" id="WP_079626831.1">
    <property type="nucleotide sequence ID" value="NZ_FVGW01000016.1"/>
</dbReference>
<proteinExistence type="predicted"/>
<organism evidence="1 2">
    <name type="scientific">Mycobacteroides abscessus subsp. massiliense</name>
    <dbReference type="NCBI Taxonomy" id="1962118"/>
    <lineage>
        <taxon>Bacteria</taxon>
        <taxon>Bacillati</taxon>
        <taxon>Actinomycetota</taxon>
        <taxon>Actinomycetes</taxon>
        <taxon>Mycobacteriales</taxon>
        <taxon>Mycobacteriaceae</taxon>
        <taxon>Mycobacteroides</taxon>
        <taxon>Mycobacteroides abscessus</taxon>
    </lineage>
</organism>
<accession>A0A1T8TU35</accession>
<evidence type="ECO:0000313" key="2">
    <source>
        <dbReference type="Proteomes" id="UP000190074"/>
    </source>
</evidence>
<name>A0A1T8TU35_9MYCO</name>
<dbReference type="AlphaFoldDB" id="A0A1T8TU35"/>
<dbReference type="Proteomes" id="UP000190074">
    <property type="component" value="Unassembled WGS sequence"/>
</dbReference>
<dbReference type="EMBL" id="FVGW01000016">
    <property type="protein sequence ID" value="SKM84032.1"/>
    <property type="molecule type" value="Genomic_DNA"/>
</dbReference>
<evidence type="ECO:0000313" key="1">
    <source>
        <dbReference type="EMBL" id="SKM84032.1"/>
    </source>
</evidence>
<sequence>MNQDVAAESPNNTKKLFAIKVIHTHDGYDGGPISYEHIVSTDGNEDDVALFETESAAAGWMADHGYKTLDESRSGLLASFEAQYAKDLQQYQKDLSEVEKMRAAGVAARLHPKLSHPREPAISEFWVPSIYHEIVPASVVG</sequence>